<feature type="chain" id="PRO_5002062120" evidence="1">
    <location>
        <begin position="21"/>
        <end position="62"/>
    </location>
</feature>
<organism evidence="2">
    <name type="scientific">Arundo donax</name>
    <name type="common">Giant reed</name>
    <name type="synonym">Donax arundinaceus</name>
    <dbReference type="NCBI Taxonomy" id="35708"/>
    <lineage>
        <taxon>Eukaryota</taxon>
        <taxon>Viridiplantae</taxon>
        <taxon>Streptophyta</taxon>
        <taxon>Embryophyta</taxon>
        <taxon>Tracheophyta</taxon>
        <taxon>Spermatophyta</taxon>
        <taxon>Magnoliopsida</taxon>
        <taxon>Liliopsida</taxon>
        <taxon>Poales</taxon>
        <taxon>Poaceae</taxon>
        <taxon>PACMAD clade</taxon>
        <taxon>Arundinoideae</taxon>
        <taxon>Arundineae</taxon>
        <taxon>Arundo</taxon>
    </lineage>
</organism>
<feature type="signal peptide" evidence="1">
    <location>
        <begin position="1"/>
        <end position="20"/>
    </location>
</feature>
<protein>
    <submittedName>
        <fullName evidence="2">Uncharacterized protein</fullName>
    </submittedName>
</protein>
<evidence type="ECO:0000256" key="1">
    <source>
        <dbReference type="SAM" id="SignalP"/>
    </source>
</evidence>
<reference evidence="2" key="2">
    <citation type="journal article" date="2015" name="Data Brief">
        <title>Shoot transcriptome of the giant reed, Arundo donax.</title>
        <authorList>
            <person name="Barrero R.A."/>
            <person name="Guerrero F.D."/>
            <person name="Moolhuijzen P."/>
            <person name="Goolsby J.A."/>
            <person name="Tidwell J."/>
            <person name="Bellgard S.E."/>
            <person name="Bellgard M.I."/>
        </authorList>
    </citation>
    <scope>NUCLEOTIDE SEQUENCE</scope>
    <source>
        <tissue evidence="2">Shoot tissue taken approximately 20 cm above the soil surface</tissue>
    </source>
</reference>
<reference evidence="2" key="1">
    <citation type="submission" date="2014-09" db="EMBL/GenBank/DDBJ databases">
        <authorList>
            <person name="Magalhaes I.L.F."/>
            <person name="Oliveira U."/>
            <person name="Santos F.R."/>
            <person name="Vidigal T.H.D.A."/>
            <person name="Brescovit A.D."/>
            <person name="Santos A.J."/>
        </authorList>
    </citation>
    <scope>NUCLEOTIDE SEQUENCE</scope>
    <source>
        <tissue evidence="2">Shoot tissue taken approximately 20 cm above the soil surface</tissue>
    </source>
</reference>
<sequence length="62" mass="7192">MLLLVLLSILTCVFWWCLQSNSISYLEYACQLEDNFDCQKKVFLVKVCCAMTIIRTPATNPR</sequence>
<accession>A0A0A9FB73</accession>
<dbReference type="EMBL" id="GBRH01188329">
    <property type="protein sequence ID" value="JAE09567.1"/>
    <property type="molecule type" value="Transcribed_RNA"/>
</dbReference>
<proteinExistence type="predicted"/>
<dbReference type="AlphaFoldDB" id="A0A0A9FB73"/>
<keyword evidence="1" id="KW-0732">Signal</keyword>
<evidence type="ECO:0000313" key="2">
    <source>
        <dbReference type="EMBL" id="JAE09567.1"/>
    </source>
</evidence>
<name>A0A0A9FB73_ARUDO</name>